<accession>A0A146JZK6</accession>
<keyword evidence="1" id="KW-0812">Transmembrane</keyword>
<evidence type="ECO:0000313" key="3">
    <source>
        <dbReference type="EMBL" id="JAP89648.1"/>
    </source>
</evidence>
<feature type="signal peptide" evidence="2">
    <location>
        <begin position="1"/>
        <end position="19"/>
    </location>
</feature>
<proteinExistence type="predicted"/>
<keyword evidence="1" id="KW-0472">Membrane</keyword>
<dbReference type="AlphaFoldDB" id="A0A146JZK6"/>
<feature type="transmembrane region" description="Helical" evidence="1">
    <location>
        <begin position="429"/>
        <end position="447"/>
    </location>
</feature>
<reference evidence="3" key="1">
    <citation type="submission" date="2015-07" db="EMBL/GenBank/DDBJ databases">
        <title>Adaptation to a free-living lifestyle via gene acquisitions in the diplomonad Trepomonas sp. PC1.</title>
        <authorList>
            <person name="Xu F."/>
            <person name="Jerlstrom-Hultqvist J."/>
            <person name="Kolisko M."/>
            <person name="Simpson A.G.B."/>
            <person name="Roger A.J."/>
            <person name="Svard S.G."/>
            <person name="Andersson J.O."/>
        </authorList>
    </citation>
    <scope>NUCLEOTIDE SEQUENCE</scope>
    <source>
        <strain evidence="3">PC1</strain>
    </source>
</reference>
<organism evidence="3">
    <name type="scientific">Trepomonas sp. PC1</name>
    <dbReference type="NCBI Taxonomy" id="1076344"/>
    <lineage>
        <taxon>Eukaryota</taxon>
        <taxon>Metamonada</taxon>
        <taxon>Diplomonadida</taxon>
        <taxon>Hexamitidae</taxon>
        <taxon>Hexamitinae</taxon>
        <taxon>Trepomonas</taxon>
    </lineage>
</organism>
<name>A0A146JZK6_9EUKA</name>
<sequence length="451" mass="52452">MIFLLHILSLNCFAIDNVAVYNVDRKNIYFTTQPNYELDTETLSLCKSLDQKQFNIVATVGTQQFAAFSQTFLLQQMIFDLRCQPNSLCTNETVYQKPSKFQITFFDNDYVLEDYIGQFYIQRFDRTNCYDSMLVVFDESQLKIVAGTNWCRVNTPQSDVMYIDVILNDKTIYSGVFSLSADTTMVTSSQTSLYQLKNTSIGGLDLKDLYQKHDNDLSVITITQCGGLNQSLRQKATQITDKRIEEVQISSIALVYSDSIHIEFISDLELHFDQIYAIIESDFHKHIKLEQCWLNETQQIDIMITDDEYQLTQVKPLKMQLKLHNNYKMIMSLTITPNMSFISLSNLQIYSHEGQICLYSKSFEERDYSVTVYADQKIQFRGQYIEAFKYYICSENKYQLGRQLKAKVDDEIYKVEVTELEYGETSWEMWAGGAALLIIFVVLWVAIRQEL</sequence>
<dbReference type="EMBL" id="GDID01006958">
    <property type="protein sequence ID" value="JAP89648.1"/>
    <property type="molecule type" value="Transcribed_RNA"/>
</dbReference>
<feature type="chain" id="PRO_5007526529" description="Transmembrane protein" evidence="2">
    <location>
        <begin position="20"/>
        <end position="451"/>
    </location>
</feature>
<evidence type="ECO:0000256" key="1">
    <source>
        <dbReference type="SAM" id="Phobius"/>
    </source>
</evidence>
<keyword evidence="2" id="KW-0732">Signal</keyword>
<evidence type="ECO:0000256" key="2">
    <source>
        <dbReference type="SAM" id="SignalP"/>
    </source>
</evidence>
<keyword evidence="1" id="KW-1133">Transmembrane helix</keyword>
<gene>
    <name evidence="3" type="ORF">TPC1_30857</name>
</gene>
<evidence type="ECO:0008006" key="4">
    <source>
        <dbReference type="Google" id="ProtNLM"/>
    </source>
</evidence>
<protein>
    <recommendedName>
        <fullName evidence="4">Transmembrane protein</fullName>
    </recommendedName>
</protein>